<feature type="non-terminal residue" evidence="1">
    <location>
        <position position="1"/>
    </location>
</feature>
<dbReference type="PANTHER" id="PTHR14679:SF1">
    <property type="entry name" value="GEM-ASSOCIATED PROTEIN 7"/>
    <property type="match status" value="1"/>
</dbReference>
<organism evidence="1 2">
    <name type="scientific">Cherax quadricarinatus</name>
    <name type="common">Australian red claw crayfish</name>
    <dbReference type="NCBI Taxonomy" id="27406"/>
    <lineage>
        <taxon>Eukaryota</taxon>
        <taxon>Metazoa</taxon>
        <taxon>Ecdysozoa</taxon>
        <taxon>Arthropoda</taxon>
        <taxon>Crustacea</taxon>
        <taxon>Multicrustacea</taxon>
        <taxon>Malacostraca</taxon>
        <taxon>Eumalacostraca</taxon>
        <taxon>Eucarida</taxon>
        <taxon>Decapoda</taxon>
        <taxon>Pleocyemata</taxon>
        <taxon>Astacidea</taxon>
        <taxon>Parastacoidea</taxon>
        <taxon>Parastacidae</taxon>
        <taxon>Cherax</taxon>
    </lineage>
</organism>
<dbReference type="GO" id="GO:0000387">
    <property type="term" value="P:spliceosomal snRNP assembly"/>
    <property type="evidence" value="ECO:0007669"/>
    <property type="project" value="TreeGrafter"/>
</dbReference>
<dbReference type="PANTHER" id="PTHR14679">
    <property type="entry name" value="GEM-ASSOCIATED PROTEIN 7"/>
    <property type="match status" value="1"/>
</dbReference>
<comment type="caution">
    <text evidence="1">The sequence shown here is derived from an EMBL/GenBank/DDBJ whole genome shotgun (WGS) entry which is preliminary data.</text>
</comment>
<accession>A0AAW0XZZ8</accession>
<evidence type="ECO:0000313" key="2">
    <source>
        <dbReference type="Proteomes" id="UP001445076"/>
    </source>
</evidence>
<proteinExistence type="predicted"/>
<dbReference type="Pfam" id="PF11095">
    <property type="entry name" value="Gemin7"/>
    <property type="match status" value="1"/>
</dbReference>
<keyword evidence="2" id="KW-1185">Reference proteome</keyword>
<gene>
    <name evidence="1" type="ORF">OTU49_015799</name>
</gene>
<dbReference type="EMBL" id="JARKIK010000010">
    <property type="protein sequence ID" value="KAK8749332.1"/>
    <property type="molecule type" value="Genomic_DNA"/>
</dbReference>
<dbReference type="Proteomes" id="UP001445076">
    <property type="component" value="Unassembled WGS sequence"/>
</dbReference>
<evidence type="ECO:0000313" key="1">
    <source>
        <dbReference type="EMBL" id="KAK8749332.1"/>
    </source>
</evidence>
<protein>
    <submittedName>
        <fullName evidence="1">Uncharacterized protein</fullName>
    </submittedName>
</protein>
<sequence>SSSLVNIYQLIVVSRLNMDVQTMEEVPKKASDPQDCRADLRERFLWAVTSLIGKDVTITMHENITTNGVFRGIDKDVLSVQVQNLKTPAIIYPWAMVRVPDCFSIRFKL</sequence>
<dbReference type="GO" id="GO:0034719">
    <property type="term" value="C:SMN-Sm protein complex"/>
    <property type="evidence" value="ECO:0007669"/>
    <property type="project" value="InterPro"/>
</dbReference>
<dbReference type="Gene3D" id="2.30.30.100">
    <property type="match status" value="1"/>
</dbReference>
<reference evidence="1 2" key="1">
    <citation type="journal article" date="2024" name="BMC Genomics">
        <title>Genome assembly of redclaw crayfish (Cherax quadricarinatus) provides insights into its immune adaptation and hypoxia tolerance.</title>
        <authorList>
            <person name="Liu Z."/>
            <person name="Zheng J."/>
            <person name="Li H."/>
            <person name="Fang K."/>
            <person name="Wang S."/>
            <person name="He J."/>
            <person name="Zhou D."/>
            <person name="Weng S."/>
            <person name="Chi M."/>
            <person name="Gu Z."/>
            <person name="He J."/>
            <person name="Li F."/>
            <person name="Wang M."/>
        </authorList>
    </citation>
    <scope>NUCLEOTIDE SEQUENCE [LARGE SCALE GENOMIC DNA]</scope>
    <source>
        <strain evidence="1">ZL_2023a</strain>
    </source>
</reference>
<name>A0AAW0XZZ8_CHEQU</name>
<dbReference type="AlphaFoldDB" id="A0AAW0XZZ8"/>
<dbReference type="InterPro" id="IPR020338">
    <property type="entry name" value="SMN_gemin7"/>
</dbReference>